<name>A0A151MZK8_ALLMI</name>
<comment type="caution">
    <text evidence="2">The sequence shown here is derived from an EMBL/GenBank/DDBJ whole genome shotgun (WGS) entry which is preliminary data.</text>
</comment>
<evidence type="ECO:0000313" key="3">
    <source>
        <dbReference type="Proteomes" id="UP000050525"/>
    </source>
</evidence>
<evidence type="ECO:0000313" key="2">
    <source>
        <dbReference type="EMBL" id="KYO29993.1"/>
    </source>
</evidence>
<proteinExistence type="predicted"/>
<organism evidence="2 3">
    <name type="scientific">Alligator mississippiensis</name>
    <name type="common">American alligator</name>
    <dbReference type="NCBI Taxonomy" id="8496"/>
    <lineage>
        <taxon>Eukaryota</taxon>
        <taxon>Metazoa</taxon>
        <taxon>Chordata</taxon>
        <taxon>Craniata</taxon>
        <taxon>Vertebrata</taxon>
        <taxon>Euteleostomi</taxon>
        <taxon>Archelosauria</taxon>
        <taxon>Archosauria</taxon>
        <taxon>Crocodylia</taxon>
        <taxon>Alligatoridae</taxon>
        <taxon>Alligatorinae</taxon>
        <taxon>Alligator</taxon>
    </lineage>
</organism>
<dbReference type="Proteomes" id="UP000050525">
    <property type="component" value="Unassembled WGS sequence"/>
</dbReference>
<keyword evidence="3" id="KW-1185">Reference proteome</keyword>
<gene>
    <name evidence="2" type="ORF">Y1Q_0005422</name>
</gene>
<sequence>MGCRASLGRRKSLLSPPDQFPGPQLEGPDMQRCKGGSQSSFRGEQGAPATCFSKPRRFSPAGTLLSAGRPCQQIMNYI</sequence>
<protein>
    <submittedName>
        <fullName evidence="2">Uncharacterized protein</fullName>
    </submittedName>
</protein>
<reference evidence="2 3" key="1">
    <citation type="journal article" date="2012" name="Genome Biol.">
        <title>Sequencing three crocodilian genomes to illuminate the evolution of archosaurs and amniotes.</title>
        <authorList>
            <person name="St John J.A."/>
            <person name="Braun E.L."/>
            <person name="Isberg S.R."/>
            <person name="Miles L.G."/>
            <person name="Chong A.Y."/>
            <person name="Gongora J."/>
            <person name="Dalzell P."/>
            <person name="Moran C."/>
            <person name="Bed'hom B."/>
            <person name="Abzhanov A."/>
            <person name="Burgess S.C."/>
            <person name="Cooksey A.M."/>
            <person name="Castoe T.A."/>
            <person name="Crawford N.G."/>
            <person name="Densmore L.D."/>
            <person name="Drew J.C."/>
            <person name="Edwards S.V."/>
            <person name="Faircloth B.C."/>
            <person name="Fujita M.K."/>
            <person name="Greenwold M.J."/>
            <person name="Hoffmann F.G."/>
            <person name="Howard J.M."/>
            <person name="Iguchi T."/>
            <person name="Janes D.E."/>
            <person name="Khan S.Y."/>
            <person name="Kohno S."/>
            <person name="de Koning A.J."/>
            <person name="Lance S.L."/>
            <person name="McCarthy F.M."/>
            <person name="McCormack J.E."/>
            <person name="Merchant M.E."/>
            <person name="Peterson D.G."/>
            <person name="Pollock D.D."/>
            <person name="Pourmand N."/>
            <person name="Raney B.J."/>
            <person name="Roessler K.A."/>
            <person name="Sanford J.R."/>
            <person name="Sawyer R.H."/>
            <person name="Schmidt C.J."/>
            <person name="Triplett E.W."/>
            <person name="Tuberville T.D."/>
            <person name="Venegas-Anaya M."/>
            <person name="Howard J.T."/>
            <person name="Jarvis E.D."/>
            <person name="Guillette L.J.Jr."/>
            <person name="Glenn T.C."/>
            <person name="Green R.E."/>
            <person name="Ray D.A."/>
        </authorList>
    </citation>
    <scope>NUCLEOTIDE SEQUENCE [LARGE SCALE GENOMIC DNA]</scope>
    <source>
        <strain evidence="2">KSC_2009_1</strain>
    </source>
</reference>
<evidence type="ECO:0000256" key="1">
    <source>
        <dbReference type="SAM" id="MobiDB-lite"/>
    </source>
</evidence>
<dbReference type="AlphaFoldDB" id="A0A151MZK8"/>
<dbReference type="EMBL" id="AKHW03004379">
    <property type="protein sequence ID" value="KYO29993.1"/>
    <property type="molecule type" value="Genomic_DNA"/>
</dbReference>
<feature type="region of interest" description="Disordered" evidence="1">
    <location>
        <begin position="1"/>
        <end position="53"/>
    </location>
</feature>
<accession>A0A151MZK8</accession>